<evidence type="ECO:0000256" key="1">
    <source>
        <dbReference type="ARBA" id="ARBA00009437"/>
    </source>
</evidence>
<evidence type="ECO:0000256" key="4">
    <source>
        <dbReference type="ARBA" id="ARBA00023163"/>
    </source>
</evidence>
<dbReference type="PANTHER" id="PTHR30346:SF0">
    <property type="entry name" value="HCA OPERON TRANSCRIPTIONAL ACTIVATOR HCAR"/>
    <property type="match status" value="1"/>
</dbReference>
<name>A0A934SBE0_9BACT</name>
<dbReference type="RefSeq" id="WP_200270302.1">
    <property type="nucleotide sequence ID" value="NZ_JAENIJ010000014.1"/>
</dbReference>
<evidence type="ECO:0000256" key="3">
    <source>
        <dbReference type="ARBA" id="ARBA00023125"/>
    </source>
</evidence>
<dbReference type="Gene3D" id="3.40.190.10">
    <property type="entry name" value="Periplasmic binding protein-like II"/>
    <property type="match status" value="2"/>
</dbReference>
<comment type="similarity">
    <text evidence="1">Belongs to the LysR transcriptional regulatory family.</text>
</comment>
<organism evidence="6 7">
    <name type="scientific">Luteolibacter pohnpeiensis</name>
    <dbReference type="NCBI Taxonomy" id="454153"/>
    <lineage>
        <taxon>Bacteria</taxon>
        <taxon>Pseudomonadati</taxon>
        <taxon>Verrucomicrobiota</taxon>
        <taxon>Verrucomicrobiia</taxon>
        <taxon>Verrucomicrobiales</taxon>
        <taxon>Verrucomicrobiaceae</taxon>
        <taxon>Luteolibacter</taxon>
    </lineage>
</organism>
<dbReference type="EMBL" id="JAENIJ010000014">
    <property type="protein sequence ID" value="MBK1882804.1"/>
    <property type="molecule type" value="Genomic_DNA"/>
</dbReference>
<gene>
    <name evidence="6" type="ORF">JIN85_10285</name>
</gene>
<dbReference type="GO" id="GO:0003700">
    <property type="term" value="F:DNA-binding transcription factor activity"/>
    <property type="evidence" value="ECO:0007669"/>
    <property type="project" value="InterPro"/>
</dbReference>
<dbReference type="PROSITE" id="PS50931">
    <property type="entry name" value="HTH_LYSR"/>
    <property type="match status" value="1"/>
</dbReference>
<evidence type="ECO:0000256" key="2">
    <source>
        <dbReference type="ARBA" id="ARBA00023015"/>
    </source>
</evidence>
<dbReference type="CDD" id="cd08414">
    <property type="entry name" value="PBP2_LTTR_aromatics_like"/>
    <property type="match status" value="1"/>
</dbReference>
<proteinExistence type="inferred from homology"/>
<dbReference type="GO" id="GO:0003677">
    <property type="term" value="F:DNA binding"/>
    <property type="evidence" value="ECO:0007669"/>
    <property type="project" value="UniProtKB-KW"/>
</dbReference>
<evidence type="ECO:0000313" key="6">
    <source>
        <dbReference type="EMBL" id="MBK1882804.1"/>
    </source>
</evidence>
<dbReference type="InterPro" id="IPR000847">
    <property type="entry name" value="LysR_HTH_N"/>
</dbReference>
<evidence type="ECO:0000259" key="5">
    <source>
        <dbReference type="PROSITE" id="PS50931"/>
    </source>
</evidence>
<protein>
    <submittedName>
        <fullName evidence="6">LysR family transcriptional regulator</fullName>
    </submittedName>
</protein>
<keyword evidence="3" id="KW-0238">DNA-binding</keyword>
<dbReference type="Proteomes" id="UP000603141">
    <property type="component" value="Unassembled WGS sequence"/>
</dbReference>
<evidence type="ECO:0000313" key="7">
    <source>
        <dbReference type="Proteomes" id="UP000603141"/>
    </source>
</evidence>
<dbReference type="SUPFAM" id="SSF46785">
    <property type="entry name" value="Winged helix' DNA-binding domain"/>
    <property type="match status" value="1"/>
</dbReference>
<dbReference type="Pfam" id="PF00126">
    <property type="entry name" value="HTH_1"/>
    <property type="match status" value="1"/>
</dbReference>
<reference evidence="6" key="1">
    <citation type="submission" date="2021-01" db="EMBL/GenBank/DDBJ databases">
        <title>Modified the classification status of verrucomicrobia.</title>
        <authorList>
            <person name="Feng X."/>
        </authorList>
    </citation>
    <scope>NUCLEOTIDE SEQUENCE</scope>
    <source>
        <strain evidence="6">KCTC 22041</strain>
    </source>
</reference>
<dbReference type="InterPro" id="IPR005119">
    <property type="entry name" value="LysR_subst-bd"/>
</dbReference>
<keyword evidence="7" id="KW-1185">Reference proteome</keyword>
<dbReference type="Pfam" id="PF03466">
    <property type="entry name" value="LysR_substrate"/>
    <property type="match status" value="1"/>
</dbReference>
<dbReference type="PRINTS" id="PR00039">
    <property type="entry name" value="HTHLYSR"/>
</dbReference>
<dbReference type="Gene3D" id="1.10.10.10">
    <property type="entry name" value="Winged helix-like DNA-binding domain superfamily/Winged helix DNA-binding domain"/>
    <property type="match status" value="1"/>
</dbReference>
<dbReference type="InterPro" id="IPR036390">
    <property type="entry name" value="WH_DNA-bd_sf"/>
</dbReference>
<keyword evidence="2" id="KW-0805">Transcription regulation</keyword>
<dbReference type="GO" id="GO:0032993">
    <property type="term" value="C:protein-DNA complex"/>
    <property type="evidence" value="ECO:0007669"/>
    <property type="project" value="TreeGrafter"/>
</dbReference>
<sequence>MERIEVREIECFVAVAENLSFSRAARLLHMTQPPLSRQIQKLEGKLGVELFFRNNQGVEMTPEGQLFLQESIFLLRHIDRVSDAVRFAHSGRLSTLNVGFLGALLDDQIVGLLRQFREGMPDCRVNTHEVSLDTVADRLANREVDGVFVGSAEDVTGKDLGFLQWRIPKYKVLLAANHPLANRQELRLKDLIDENWMMLSRNSAPFFHRQFIDACVKQGFQPKIVAESDRLPAILAMVALGEGIGLLSHENMLVSIPRLVLKPLIGGIPKVKHSFVYRKSDRIPALEALKKLLTEKRTKPSQK</sequence>
<keyword evidence="4" id="KW-0804">Transcription</keyword>
<comment type="caution">
    <text evidence="6">The sequence shown here is derived from an EMBL/GenBank/DDBJ whole genome shotgun (WGS) entry which is preliminary data.</text>
</comment>
<dbReference type="AlphaFoldDB" id="A0A934SBE0"/>
<dbReference type="SUPFAM" id="SSF53850">
    <property type="entry name" value="Periplasmic binding protein-like II"/>
    <property type="match status" value="1"/>
</dbReference>
<dbReference type="FunFam" id="1.10.10.10:FF:000001">
    <property type="entry name" value="LysR family transcriptional regulator"/>
    <property type="match status" value="1"/>
</dbReference>
<feature type="domain" description="HTH lysR-type" evidence="5">
    <location>
        <begin position="4"/>
        <end position="61"/>
    </location>
</feature>
<accession>A0A934SBE0</accession>
<dbReference type="PANTHER" id="PTHR30346">
    <property type="entry name" value="TRANSCRIPTIONAL DUAL REGULATOR HCAR-RELATED"/>
    <property type="match status" value="1"/>
</dbReference>
<dbReference type="InterPro" id="IPR036388">
    <property type="entry name" value="WH-like_DNA-bd_sf"/>
</dbReference>